<organism evidence="2 3">
    <name type="scientific">Lelliottia wanjuensis</name>
    <dbReference type="NCBI Taxonomy" id="3050585"/>
    <lineage>
        <taxon>Bacteria</taxon>
        <taxon>Pseudomonadati</taxon>
        <taxon>Pseudomonadota</taxon>
        <taxon>Gammaproteobacteria</taxon>
        <taxon>Enterobacterales</taxon>
        <taxon>Enterobacteriaceae</taxon>
        <taxon>Lelliottia</taxon>
    </lineage>
</organism>
<comment type="caution">
    <text evidence="2">The sequence shown here is derived from an EMBL/GenBank/DDBJ whole genome shotgun (WGS) entry which is preliminary data.</text>
</comment>
<dbReference type="Pfam" id="PF13356">
    <property type="entry name" value="Arm-DNA-bind_3"/>
    <property type="match status" value="1"/>
</dbReference>
<reference evidence="2 3" key="1">
    <citation type="submission" date="2023-06" db="EMBL/GenBank/DDBJ databases">
        <title>Identification and characterization of antibiotic-resistant Gram-negative bacteria.</title>
        <authorList>
            <person name="Cho G.-S."/>
            <person name="Lee J."/>
            <person name="Tai E."/>
            <person name="Jeong S."/>
            <person name="Kim I."/>
            <person name="Kim B.-E."/>
            <person name="Jeong M.-I."/>
            <person name="Oh K.-K."/>
            <person name="Franz C.M.A.P."/>
        </authorList>
    </citation>
    <scope>NUCLEOTIDE SEQUENCE [LARGE SCALE GENOMIC DNA]</scope>
    <source>
        <strain evidence="2 3">V106_12</strain>
    </source>
</reference>
<keyword evidence="2" id="KW-0238">DNA-binding</keyword>
<gene>
    <name evidence="2" type="ORF">QQF32_04925</name>
</gene>
<feature type="domain" description="Integrase DNA-binding" evidence="1">
    <location>
        <begin position="2"/>
        <end position="45"/>
    </location>
</feature>
<protein>
    <submittedName>
        <fullName evidence="2">Integrase arm-type DNA-binding domain-containing protein</fullName>
    </submittedName>
</protein>
<dbReference type="Gene3D" id="3.30.160.390">
    <property type="entry name" value="Integrase, DNA-binding domain"/>
    <property type="match status" value="1"/>
</dbReference>
<evidence type="ECO:0000259" key="1">
    <source>
        <dbReference type="Pfam" id="PF13356"/>
    </source>
</evidence>
<dbReference type="EMBL" id="JASSOM010000018">
    <property type="protein sequence ID" value="MDK9362546.1"/>
    <property type="molecule type" value="Genomic_DNA"/>
</dbReference>
<keyword evidence="3" id="KW-1185">Reference proteome</keyword>
<accession>A0AAP4CZS2</accession>
<dbReference type="InterPro" id="IPR038488">
    <property type="entry name" value="Integrase_DNA-bd_sf"/>
</dbReference>
<dbReference type="GO" id="GO:0003677">
    <property type="term" value="F:DNA binding"/>
    <property type="evidence" value="ECO:0007669"/>
    <property type="project" value="UniProtKB-KW"/>
</dbReference>
<evidence type="ECO:0000313" key="2">
    <source>
        <dbReference type="EMBL" id="MDK9362546.1"/>
    </source>
</evidence>
<dbReference type="AlphaFoldDB" id="A0AAP4CZS2"/>
<sequence>MPDGQGLTLSVRTSGKKIWRFRYQRPKSTARINITLGYYPAMTLAGRPSSSG</sequence>
<dbReference type="Proteomes" id="UP001223214">
    <property type="component" value="Unassembled WGS sequence"/>
</dbReference>
<dbReference type="InterPro" id="IPR025166">
    <property type="entry name" value="Integrase_DNA_bind_dom"/>
</dbReference>
<evidence type="ECO:0000313" key="3">
    <source>
        <dbReference type="Proteomes" id="UP001223214"/>
    </source>
</evidence>
<dbReference type="RefSeq" id="WP_285143702.1">
    <property type="nucleotide sequence ID" value="NZ_JASSOM010000018.1"/>
</dbReference>
<proteinExistence type="predicted"/>
<name>A0AAP4CZS2_9ENTR</name>